<feature type="region of interest" description="Disordered" evidence="1">
    <location>
        <begin position="100"/>
        <end position="203"/>
    </location>
</feature>
<dbReference type="AlphaFoldDB" id="A0A0C3KMP8"/>
<dbReference type="InterPro" id="IPR050357">
    <property type="entry name" value="Arrestin_domain-protein"/>
</dbReference>
<reference evidence="3 4" key="1">
    <citation type="submission" date="2014-04" db="EMBL/GenBank/DDBJ databases">
        <authorList>
            <consortium name="DOE Joint Genome Institute"/>
            <person name="Kuo A."/>
            <person name="Girlanda M."/>
            <person name="Perotto S."/>
            <person name="Kohler A."/>
            <person name="Nagy L.G."/>
            <person name="Floudas D."/>
            <person name="Copeland A."/>
            <person name="Barry K.W."/>
            <person name="Cichocki N."/>
            <person name="Veneault-Fourrey C."/>
            <person name="LaButti K."/>
            <person name="Lindquist E.A."/>
            <person name="Lipzen A."/>
            <person name="Lundell T."/>
            <person name="Morin E."/>
            <person name="Murat C."/>
            <person name="Sun H."/>
            <person name="Tunlid A."/>
            <person name="Henrissat B."/>
            <person name="Grigoriev I.V."/>
            <person name="Hibbett D.S."/>
            <person name="Martin F."/>
            <person name="Nordberg H.P."/>
            <person name="Cantor M.N."/>
            <person name="Hua S.X."/>
        </authorList>
    </citation>
    <scope>NUCLEOTIDE SEQUENCE [LARGE SCALE GENOMIC DNA]</scope>
    <source>
        <strain evidence="3 4">MUT 4182</strain>
    </source>
</reference>
<feature type="compositionally biased region" description="Basic and acidic residues" evidence="1">
    <location>
        <begin position="812"/>
        <end position="821"/>
    </location>
</feature>
<dbReference type="Proteomes" id="UP000054248">
    <property type="component" value="Unassembled WGS sequence"/>
</dbReference>
<feature type="region of interest" description="Disordered" evidence="1">
    <location>
        <begin position="358"/>
        <end position="407"/>
    </location>
</feature>
<dbReference type="Pfam" id="PF00339">
    <property type="entry name" value="Arrestin_N"/>
    <property type="match status" value="1"/>
</dbReference>
<dbReference type="GO" id="GO:0030674">
    <property type="term" value="F:protein-macromolecule adaptor activity"/>
    <property type="evidence" value="ECO:0007669"/>
    <property type="project" value="TreeGrafter"/>
</dbReference>
<organism evidence="3 4">
    <name type="scientific">Tulasnella calospora MUT 4182</name>
    <dbReference type="NCBI Taxonomy" id="1051891"/>
    <lineage>
        <taxon>Eukaryota</taxon>
        <taxon>Fungi</taxon>
        <taxon>Dikarya</taxon>
        <taxon>Basidiomycota</taxon>
        <taxon>Agaricomycotina</taxon>
        <taxon>Agaricomycetes</taxon>
        <taxon>Cantharellales</taxon>
        <taxon>Tulasnellaceae</taxon>
        <taxon>Tulasnella</taxon>
    </lineage>
</organism>
<feature type="compositionally biased region" description="Acidic residues" evidence="1">
    <location>
        <begin position="118"/>
        <end position="127"/>
    </location>
</feature>
<sequence>MSLHIGLTEPAVFLRHSSDIAASGRRRQVSAEDSPAMIRGVVTLKVSKRTRIKNIEVFLTGTVATEWPEGIGPRRVEIAEENTILSASAVIFRAGEATPDPSYRRARSLGPGVSSAFDSDEDSDEEENRGRRRLQTSRETSISRSPSPDSGIQARRGVSVDQLGRHRYPGTELPAYFNASPMYSPQASLQDLPEEQGGPSQTLEDLRNDLRSMTDRYVQEPSTRGARSPSGIRTTPSSRPTTSSRSRPPSLRRPSLYMESMTLSPTVSRHDTTSYRLDEAAPSPPALAERRQSFSRVPPGPASSSRPNSATPVFSDPSPSGTSALGLDETSASRRDRSRNKRFSFGTAWHEVKELVKPAIHRPAVQNDQTTSGNRSSTSRPPSLRESGTQAESRKRDSSRGRDRTVVGKLSSALGLEADRKDGEWKEFKKGPAFPFAAHRRIQLPISPFVGTYNWPVSFVLPPGSPPSIRCDYGSVTYRIRAQATRAGTFTSKLVANTEVTVISCPSADDLEESESIIVEREWDNNLRYLISLSGKSFPLGGTMPLQLTLMPLSKICIYRLSVVLEEKVDYYAHQGKTARHEPARRWEILSIKDPDKYTPLLPILSDSTDAALRSPLARHVDEDDPSVAAGQLLNLTGPWSFRFSLKVPDCTTRLHFTNKYTKAKIVVTHHVKIIMRVDRGDDTELDAKGKRKQFDIIVEAPIQLLSCRCNPEWMSLPTYSLFPLEAYQNSFACVCHSKRGESRSTPTDHVHNDLEFATPLIGGGTIRPPSSHPTRSLSGRPLTPIDPPPLPRGPDSLDDRSRQYASLVSGSEREDGERPPSYEAAVA</sequence>
<dbReference type="GO" id="GO:0031625">
    <property type="term" value="F:ubiquitin protein ligase binding"/>
    <property type="evidence" value="ECO:0007669"/>
    <property type="project" value="TreeGrafter"/>
</dbReference>
<dbReference type="GO" id="GO:0005886">
    <property type="term" value="C:plasma membrane"/>
    <property type="evidence" value="ECO:0007669"/>
    <property type="project" value="TreeGrafter"/>
</dbReference>
<dbReference type="Gene3D" id="2.60.40.640">
    <property type="match status" value="2"/>
</dbReference>
<dbReference type="PANTHER" id="PTHR11188">
    <property type="entry name" value="ARRESTIN DOMAIN CONTAINING PROTEIN"/>
    <property type="match status" value="1"/>
</dbReference>
<dbReference type="GO" id="GO:0070086">
    <property type="term" value="P:ubiquitin-dependent endocytosis"/>
    <property type="evidence" value="ECO:0007669"/>
    <property type="project" value="TreeGrafter"/>
</dbReference>
<dbReference type="STRING" id="1051891.A0A0C3KMP8"/>
<dbReference type="GO" id="GO:0005829">
    <property type="term" value="C:cytosol"/>
    <property type="evidence" value="ECO:0007669"/>
    <property type="project" value="TreeGrafter"/>
</dbReference>
<dbReference type="InterPro" id="IPR014752">
    <property type="entry name" value="Arrestin-like_C"/>
</dbReference>
<reference evidence="4" key="2">
    <citation type="submission" date="2015-01" db="EMBL/GenBank/DDBJ databases">
        <title>Evolutionary Origins and Diversification of the Mycorrhizal Mutualists.</title>
        <authorList>
            <consortium name="DOE Joint Genome Institute"/>
            <consortium name="Mycorrhizal Genomics Consortium"/>
            <person name="Kohler A."/>
            <person name="Kuo A."/>
            <person name="Nagy L.G."/>
            <person name="Floudas D."/>
            <person name="Copeland A."/>
            <person name="Barry K.W."/>
            <person name="Cichocki N."/>
            <person name="Veneault-Fourrey C."/>
            <person name="LaButti K."/>
            <person name="Lindquist E.A."/>
            <person name="Lipzen A."/>
            <person name="Lundell T."/>
            <person name="Morin E."/>
            <person name="Murat C."/>
            <person name="Riley R."/>
            <person name="Ohm R."/>
            <person name="Sun H."/>
            <person name="Tunlid A."/>
            <person name="Henrissat B."/>
            <person name="Grigoriev I.V."/>
            <person name="Hibbett D.S."/>
            <person name="Martin F."/>
        </authorList>
    </citation>
    <scope>NUCLEOTIDE SEQUENCE [LARGE SCALE GENOMIC DNA]</scope>
    <source>
        <strain evidence="4">MUT 4182</strain>
    </source>
</reference>
<dbReference type="HOGENOM" id="CLU_007709_0_0_1"/>
<evidence type="ECO:0000256" key="1">
    <source>
        <dbReference type="SAM" id="MobiDB-lite"/>
    </source>
</evidence>
<feature type="compositionally biased region" description="Polar residues" evidence="1">
    <location>
        <begin position="137"/>
        <end position="150"/>
    </location>
</feature>
<dbReference type="InterPro" id="IPR014756">
    <property type="entry name" value="Ig_E-set"/>
</dbReference>
<feature type="compositionally biased region" description="Basic and acidic residues" evidence="1">
    <location>
        <begin position="392"/>
        <end position="406"/>
    </location>
</feature>
<accession>A0A0C3KMP8</accession>
<feature type="compositionally biased region" description="Low complexity" evidence="1">
    <location>
        <begin position="227"/>
        <end position="255"/>
    </location>
</feature>
<dbReference type="SUPFAM" id="SSF81296">
    <property type="entry name" value="E set domains"/>
    <property type="match status" value="1"/>
</dbReference>
<dbReference type="PANTHER" id="PTHR11188:SF17">
    <property type="entry name" value="FI21816P1"/>
    <property type="match status" value="1"/>
</dbReference>
<dbReference type="SMART" id="SM01017">
    <property type="entry name" value="Arrestin_C"/>
    <property type="match status" value="1"/>
</dbReference>
<feature type="region of interest" description="Disordered" evidence="1">
    <location>
        <begin position="216"/>
        <end position="339"/>
    </location>
</feature>
<feature type="compositionally biased region" description="Polar residues" evidence="1">
    <location>
        <begin position="366"/>
        <end position="391"/>
    </location>
</feature>
<dbReference type="InterPro" id="IPR011021">
    <property type="entry name" value="Arrestin-like_N"/>
</dbReference>
<evidence type="ECO:0000259" key="2">
    <source>
        <dbReference type="SMART" id="SM01017"/>
    </source>
</evidence>
<proteinExistence type="predicted"/>
<feature type="domain" description="Arrestin C-terminal-like" evidence="2">
    <location>
        <begin position="523"/>
        <end position="710"/>
    </location>
</feature>
<protein>
    <recommendedName>
        <fullName evidence="2">Arrestin C-terminal-like domain-containing protein</fullName>
    </recommendedName>
</protein>
<evidence type="ECO:0000313" key="4">
    <source>
        <dbReference type="Proteomes" id="UP000054248"/>
    </source>
</evidence>
<keyword evidence="4" id="KW-1185">Reference proteome</keyword>
<dbReference type="Pfam" id="PF02752">
    <property type="entry name" value="Arrestin_C"/>
    <property type="match status" value="1"/>
</dbReference>
<gene>
    <name evidence="3" type="ORF">M407DRAFT_27842</name>
</gene>
<evidence type="ECO:0000313" key="3">
    <source>
        <dbReference type="EMBL" id="KIO22658.1"/>
    </source>
</evidence>
<dbReference type="InterPro" id="IPR011022">
    <property type="entry name" value="Arrestin_C-like"/>
</dbReference>
<feature type="region of interest" description="Disordered" evidence="1">
    <location>
        <begin position="760"/>
        <end position="828"/>
    </location>
</feature>
<feature type="compositionally biased region" description="Polar residues" evidence="1">
    <location>
        <begin position="302"/>
        <end position="323"/>
    </location>
</feature>
<name>A0A0C3KMP8_9AGAM</name>
<dbReference type="EMBL" id="KN823104">
    <property type="protein sequence ID" value="KIO22658.1"/>
    <property type="molecule type" value="Genomic_DNA"/>
</dbReference>
<feature type="compositionally biased region" description="Basic and acidic residues" evidence="1">
    <location>
        <begin position="268"/>
        <end position="279"/>
    </location>
</feature>
<dbReference type="OrthoDB" id="2238745at2759"/>